<dbReference type="AlphaFoldDB" id="A0A1M5LF15"/>
<dbReference type="STRING" id="1122133.SAMN02745157_4576"/>
<dbReference type="SUPFAM" id="SSF55920">
    <property type="entry name" value="Creatinase/aminopeptidase"/>
    <property type="match status" value="1"/>
</dbReference>
<keyword evidence="2" id="KW-0378">Hydrolase</keyword>
<organism evidence="2 3">
    <name type="scientific">Kaistia soli DSM 19436</name>
    <dbReference type="NCBI Taxonomy" id="1122133"/>
    <lineage>
        <taxon>Bacteria</taxon>
        <taxon>Pseudomonadati</taxon>
        <taxon>Pseudomonadota</taxon>
        <taxon>Alphaproteobacteria</taxon>
        <taxon>Hyphomicrobiales</taxon>
        <taxon>Kaistiaceae</taxon>
        <taxon>Kaistia</taxon>
    </lineage>
</organism>
<dbReference type="Pfam" id="PF00557">
    <property type="entry name" value="Peptidase_M24"/>
    <property type="match status" value="1"/>
</dbReference>
<dbReference type="PANTHER" id="PTHR46112:SF3">
    <property type="entry name" value="AMINOPEPTIDASE YPDF"/>
    <property type="match status" value="1"/>
</dbReference>
<feature type="domain" description="Peptidase M24" evidence="1">
    <location>
        <begin position="158"/>
        <end position="371"/>
    </location>
</feature>
<keyword evidence="2" id="KW-0031">Aminopeptidase</keyword>
<dbReference type="InterPro" id="IPR036005">
    <property type="entry name" value="Creatinase/aminopeptidase-like"/>
</dbReference>
<accession>A0A1M5LF15</accession>
<dbReference type="Gene3D" id="3.40.350.10">
    <property type="entry name" value="Creatinase/prolidase N-terminal domain"/>
    <property type="match status" value="1"/>
</dbReference>
<evidence type="ECO:0000313" key="3">
    <source>
        <dbReference type="Proteomes" id="UP000184485"/>
    </source>
</evidence>
<gene>
    <name evidence="2" type="ORF">SAMN02745157_4576</name>
</gene>
<dbReference type="PANTHER" id="PTHR46112">
    <property type="entry name" value="AMINOPEPTIDASE"/>
    <property type="match status" value="1"/>
</dbReference>
<proteinExistence type="predicted"/>
<dbReference type="InterPro" id="IPR000994">
    <property type="entry name" value="Pept_M24"/>
</dbReference>
<sequence>MFSLPDAQAFMAVDGIDAWLLHDYRGSNLLFWQVLGVQRAPTRRAMLIVPREGPPTLLIHTVDQFFFHDIDLPKRIYRGWEEMHAILRERLSDARRLAIEYSHEGSVPTVSFVDAGTVELLRDWGFEIVSSADLFQVSAAAWDDFAILSHKRACVVVAGIKDAAFDRVRTAIRAGRSVTEYELQQFIVSEFERLGLETEGQPVVQANGHSGIVSYEPKPEGSAPIGAGDWLLIDFWARTPGERNVYSDIAWGAFAGIEIPPKIQHVFDIVRRARDGALEAIETAWREGRTLQGWQVDDVARGIIASAGFRDNFHHRTGHSMGPGKRLHALGVNLDNLETHDTRAILPRTGFSIEPAIYLPEFGVRLEINVFLDPEAGPTVTTPIQEAIVRLV</sequence>
<protein>
    <submittedName>
        <fullName evidence="2">Xaa-Pro aminopeptidase</fullName>
    </submittedName>
</protein>
<reference evidence="2 3" key="1">
    <citation type="submission" date="2016-11" db="EMBL/GenBank/DDBJ databases">
        <authorList>
            <person name="Jaros S."/>
            <person name="Januszkiewicz K."/>
            <person name="Wedrychowicz H."/>
        </authorList>
    </citation>
    <scope>NUCLEOTIDE SEQUENCE [LARGE SCALE GENOMIC DNA]</scope>
    <source>
        <strain evidence="2 3">DSM 19436</strain>
    </source>
</reference>
<dbReference type="Gene3D" id="3.90.230.10">
    <property type="entry name" value="Creatinase/methionine aminopeptidase superfamily"/>
    <property type="match status" value="1"/>
</dbReference>
<evidence type="ECO:0000313" key="2">
    <source>
        <dbReference type="EMBL" id="SHG63545.1"/>
    </source>
</evidence>
<keyword evidence="2" id="KW-0645">Protease</keyword>
<name>A0A1M5LF15_9HYPH</name>
<dbReference type="GO" id="GO:0004177">
    <property type="term" value="F:aminopeptidase activity"/>
    <property type="evidence" value="ECO:0007669"/>
    <property type="project" value="UniProtKB-KW"/>
</dbReference>
<evidence type="ECO:0000259" key="1">
    <source>
        <dbReference type="Pfam" id="PF00557"/>
    </source>
</evidence>
<dbReference type="Proteomes" id="UP000184485">
    <property type="component" value="Unassembled WGS sequence"/>
</dbReference>
<dbReference type="InterPro" id="IPR050659">
    <property type="entry name" value="Peptidase_M24B"/>
</dbReference>
<dbReference type="EMBL" id="FQUP01000006">
    <property type="protein sequence ID" value="SHG63545.1"/>
    <property type="molecule type" value="Genomic_DNA"/>
</dbReference>
<keyword evidence="3" id="KW-1185">Reference proteome</keyword>
<dbReference type="InterPro" id="IPR029149">
    <property type="entry name" value="Creatin/AminoP/Spt16_N"/>
</dbReference>
<dbReference type="OrthoDB" id="9806388at2"/>
<dbReference type="SUPFAM" id="SSF53092">
    <property type="entry name" value="Creatinase/prolidase N-terminal domain"/>
    <property type="match status" value="1"/>
</dbReference>
<dbReference type="RefSeq" id="WP_073057806.1">
    <property type="nucleotide sequence ID" value="NZ_FQUP01000006.1"/>
</dbReference>